<reference evidence="2 3" key="1">
    <citation type="submission" date="2018-05" db="EMBL/GenBank/DDBJ databases">
        <title>Streptomyces venezuelae.</title>
        <authorList>
            <person name="Kim W."/>
            <person name="Lee N."/>
            <person name="Cho B.-K."/>
        </authorList>
    </citation>
    <scope>NUCLEOTIDE SEQUENCE [LARGE SCALE GENOMIC DNA]</scope>
    <source>
        <strain evidence="2 3">ATCC 14583</strain>
    </source>
</reference>
<dbReference type="AlphaFoldDB" id="A0A5P2BJF7"/>
<proteinExistence type="predicted"/>
<name>A0A5P2BJF7_STRVZ</name>
<evidence type="ECO:0000313" key="3">
    <source>
        <dbReference type="Proteomes" id="UP000323046"/>
    </source>
</evidence>
<evidence type="ECO:0000256" key="1">
    <source>
        <dbReference type="SAM" id="MobiDB-lite"/>
    </source>
</evidence>
<sequence length="65" mass="6592">MRTASISGPRSSFGAWWPATPSAFVGPPMTSTPGRSSADAPGASGGIRTSVSEPLPSTAFRMRPG</sequence>
<protein>
    <submittedName>
        <fullName evidence="2">Uncharacterized protein</fullName>
    </submittedName>
</protein>
<dbReference type="Proteomes" id="UP000323046">
    <property type="component" value="Chromosome"/>
</dbReference>
<organism evidence="2 3">
    <name type="scientific">Streptomyces venezuelae</name>
    <dbReference type="NCBI Taxonomy" id="54571"/>
    <lineage>
        <taxon>Bacteria</taxon>
        <taxon>Bacillati</taxon>
        <taxon>Actinomycetota</taxon>
        <taxon>Actinomycetes</taxon>
        <taxon>Kitasatosporales</taxon>
        <taxon>Streptomycetaceae</taxon>
        <taxon>Streptomyces</taxon>
    </lineage>
</organism>
<keyword evidence="3" id="KW-1185">Reference proteome</keyword>
<evidence type="ECO:0000313" key="2">
    <source>
        <dbReference type="EMBL" id="QES30566.1"/>
    </source>
</evidence>
<feature type="region of interest" description="Disordered" evidence="1">
    <location>
        <begin position="24"/>
        <end position="65"/>
    </location>
</feature>
<gene>
    <name evidence="2" type="ORF">DEJ47_32770</name>
</gene>
<accession>A0A5P2BJF7</accession>
<dbReference type="EMBL" id="CP029193">
    <property type="protein sequence ID" value="QES30566.1"/>
    <property type="molecule type" value="Genomic_DNA"/>
</dbReference>